<evidence type="ECO:0000256" key="1">
    <source>
        <dbReference type="SAM" id="Coils"/>
    </source>
</evidence>
<organism evidence="2 3">
    <name type="scientific">Aspergillus leporis</name>
    <dbReference type="NCBI Taxonomy" id="41062"/>
    <lineage>
        <taxon>Eukaryota</taxon>
        <taxon>Fungi</taxon>
        <taxon>Dikarya</taxon>
        <taxon>Ascomycota</taxon>
        <taxon>Pezizomycotina</taxon>
        <taxon>Eurotiomycetes</taxon>
        <taxon>Eurotiomycetidae</taxon>
        <taxon>Eurotiales</taxon>
        <taxon>Aspergillaceae</taxon>
        <taxon>Aspergillus</taxon>
        <taxon>Aspergillus subgen. Circumdati</taxon>
    </lineage>
</organism>
<evidence type="ECO:0000313" key="3">
    <source>
        <dbReference type="Proteomes" id="UP000326565"/>
    </source>
</evidence>
<dbReference type="SUPFAM" id="SSF51412">
    <property type="entry name" value="Inosine monophosphate dehydrogenase (IMPDH)"/>
    <property type="match status" value="1"/>
</dbReference>
<gene>
    <name evidence="2" type="ORF">BDV29DRAFT_156900</name>
</gene>
<dbReference type="AlphaFoldDB" id="A0A5N5X092"/>
<evidence type="ECO:0008006" key="4">
    <source>
        <dbReference type="Google" id="ProtNLM"/>
    </source>
</evidence>
<sequence>MAHIQRLKQALPWAQTPIIINAPMSGAATSDLAVAVTRAGGLGQIGFLDNRRSLIQQLERARRQLQDIMNQQRNTPVDSPPHRLGNDCANEFKVWTEGIRETSPHTQGWIQVGSVSAALEAAQACHPDALVLQGSDAGGHGHAYLASIVKLLPEVADTLRDHGIGGVSLIPTR</sequence>
<keyword evidence="3" id="KW-1185">Reference proteome</keyword>
<dbReference type="PANTHER" id="PTHR32332:SF34">
    <property type="entry name" value="2-NITROPROPANE DIOXYGENASE FAMILY, PUTATIVE-RELATED"/>
    <property type="match status" value="1"/>
</dbReference>
<feature type="coiled-coil region" evidence="1">
    <location>
        <begin position="48"/>
        <end position="75"/>
    </location>
</feature>
<evidence type="ECO:0000313" key="2">
    <source>
        <dbReference type="EMBL" id="KAB8074171.1"/>
    </source>
</evidence>
<accession>A0A5N5X092</accession>
<dbReference type="PANTHER" id="PTHR32332">
    <property type="entry name" value="2-NITROPROPANE DIOXYGENASE"/>
    <property type="match status" value="1"/>
</dbReference>
<dbReference type="Proteomes" id="UP000326565">
    <property type="component" value="Unassembled WGS sequence"/>
</dbReference>
<keyword evidence="1" id="KW-0175">Coiled coil</keyword>
<dbReference type="OrthoDB" id="2349068at2759"/>
<proteinExistence type="predicted"/>
<protein>
    <recommendedName>
        <fullName evidence="4">Nitronate monooxygenase domain-containing protein</fullName>
    </recommendedName>
</protein>
<name>A0A5N5X092_9EURO</name>
<reference evidence="2 3" key="1">
    <citation type="submission" date="2019-04" db="EMBL/GenBank/DDBJ databases">
        <title>Friends and foes A comparative genomics study of 23 Aspergillus species from section Flavi.</title>
        <authorList>
            <consortium name="DOE Joint Genome Institute"/>
            <person name="Kjaerbolling I."/>
            <person name="Vesth T."/>
            <person name="Frisvad J.C."/>
            <person name="Nybo J.L."/>
            <person name="Theobald S."/>
            <person name="Kildgaard S."/>
            <person name="Isbrandt T."/>
            <person name="Kuo A."/>
            <person name="Sato A."/>
            <person name="Lyhne E.K."/>
            <person name="Kogle M.E."/>
            <person name="Wiebenga A."/>
            <person name="Kun R.S."/>
            <person name="Lubbers R.J."/>
            <person name="Makela M.R."/>
            <person name="Barry K."/>
            <person name="Chovatia M."/>
            <person name="Clum A."/>
            <person name="Daum C."/>
            <person name="Haridas S."/>
            <person name="He G."/>
            <person name="LaButti K."/>
            <person name="Lipzen A."/>
            <person name="Mondo S."/>
            <person name="Riley R."/>
            <person name="Salamov A."/>
            <person name="Simmons B.A."/>
            <person name="Magnuson J.K."/>
            <person name="Henrissat B."/>
            <person name="Mortensen U.H."/>
            <person name="Larsen T.O."/>
            <person name="Devries R.P."/>
            <person name="Grigoriev I.V."/>
            <person name="Machida M."/>
            <person name="Baker S.E."/>
            <person name="Andersen M.R."/>
        </authorList>
    </citation>
    <scope>NUCLEOTIDE SEQUENCE [LARGE SCALE GENOMIC DNA]</scope>
    <source>
        <strain evidence="2 3">CBS 151.66</strain>
    </source>
</reference>
<dbReference type="Gene3D" id="3.20.20.70">
    <property type="entry name" value="Aldolase class I"/>
    <property type="match status" value="1"/>
</dbReference>
<dbReference type="EMBL" id="ML732214">
    <property type="protein sequence ID" value="KAB8074171.1"/>
    <property type="molecule type" value="Genomic_DNA"/>
</dbReference>
<dbReference type="InterPro" id="IPR013785">
    <property type="entry name" value="Aldolase_TIM"/>
</dbReference>